<evidence type="ECO:0000259" key="1">
    <source>
        <dbReference type="PROSITE" id="PS50883"/>
    </source>
</evidence>
<dbReference type="EMBL" id="VSSQ01073550">
    <property type="protein sequence ID" value="MPN24635.1"/>
    <property type="molecule type" value="Genomic_DNA"/>
</dbReference>
<dbReference type="Pfam" id="PF00563">
    <property type="entry name" value="EAL"/>
    <property type="match status" value="1"/>
</dbReference>
<dbReference type="InterPro" id="IPR035919">
    <property type="entry name" value="EAL_sf"/>
</dbReference>
<dbReference type="AlphaFoldDB" id="A0A645GD79"/>
<sequence>MDDFGSGYSSLNVLKDIHVDVLKFDVDFLVNKNDSDRGGLILSSVIRMAKWLNLHTVMEGVETREQVTFLKSIGCEEAQGFLFAKPMTASELEDILKNQDAIPVNYTEISTEDIKDLWDPDSKLSVLFNNMLTPAGIYEIHDNFIEALRLNDQYCASIDLCRDSTKGCTYNVIDLILEEDRDLLWDILNRAKINDVICEGVIRRYVNSDEIKTFNMKVKHITGNETSSMFFVVLNEVIYDESFQHL</sequence>
<dbReference type="CDD" id="cd01948">
    <property type="entry name" value="EAL"/>
    <property type="match status" value="1"/>
</dbReference>
<dbReference type="GO" id="GO:0071111">
    <property type="term" value="F:cyclic-guanylate-specific phosphodiesterase activity"/>
    <property type="evidence" value="ECO:0007669"/>
    <property type="project" value="InterPro"/>
</dbReference>
<dbReference type="SUPFAM" id="SSF141868">
    <property type="entry name" value="EAL domain-like"/>
    <property type="match status" value="1"/>
</dbReference>
<dbReference type="InterPro" id="IPR050706">
    <property type="entry name" value="Cyclic-di-GMP_PDE-like"/>
</dbReference>
<dbReference type="PANTHER" id="PTHR33121:SF70">
    <property type="entry name" value="SIGNALING PROTEIN YKOW"/>
    <property type="match status" value="1"/>
</dbReference>
<reference evidence="2" key="1">
    <citation type="submission" date="2019-08" db="EMBL/GenBank/DDBJ databases">
        <authorList>
            <person name="Kucharzyk K."/>
            <person name="Murdoch R.W."/>
            <person name="Higgins S."/>
            <person name="Loffler F."/>
        </authorList>
    </citation>
    <scope>NUCLEOTIDE SEQUENCE</scope>
</reference>
<name>A0A645GD79_9ZZZZ</name>
<accession>A0A645GD79</accession>
<gene>
    <name evidence="2" type="ORF">SDC9_172036</name>
</gene>
<dbReference type="PROSITE" id="PS50883">
    <property type="entry name" value="EAL"/>
    <property type="match status" value="1"/>
</dbReference>
<dbReference type="PANTHER" id="PTHR33121">
    <property type="entry name" value="CYCLIC DI-GMP PHOSPHODIESTERASE PDEF"/>
    <property type="match status" value="1"/>
</dbReference>
<comment type="caution">
    <text evidence="2">The sequence shown here is derived from an EMBL/GenBank/DDBJ whole genome shotgun (WGS) entry which is preliminary data.</text>
</comment>
<feature type="domain" description="EAL" evidence="1">
    <location>
        <begin position="1"/>
        <end position="100"/>
    </location>
</feature>
<dbReference type="Gene3D" id="3.20.20.450">
    <property type="entry name" value="EAL domain"/>
    <property type="match status" value="1"/>
</dbReference>
<proteinExistence type="predicted"/>
<organism evidence="2">
    <name type="scientific">bioreactor metagenome</name>
    <dbReference type="NCBI Taxonomy" id="1076179"/>
    <lineage>
        <taxon>unclassified sequences</taxon>
        <taxon>metagenomes</taxon>
        <taxon>ecological metagenomes</taxon>
    </lineage>
</organism>
<evidence type="ECO:0000313" key="2">
    <source>
        <dbReference type="EMBL" id="MPN24635.1"/>
    </source>
</evidence>
<protein>
    <recommendedName>
        <fullName evidence="1">EAL domain-containing protein</fullName>
    </recommendedName>
</protein>
<dbReference type="InterPro" id="IPR001633">
    <property type="entry name" value="EAL_dom"/>
</dbReference>